<keyword evidence="1" id="KW-0812">Transmembrane</keyword>
<dbReference type="EMBL" id="VIWX01000002">
    <property type="protein sequence ID" value="TWF95586.1"/>
    <property type="molecule type" value="Genomic_DNA"/>
</dbReference>
<dbReference type="InterPro" id="IPR005530">
    <property type="entry name" value="SPW"/>
</dbReference>
<organism evidence="3 4">
    <name type="scientific">Saccharopolyspora dendranthemae</name>
    <dbReference type="NCBI Taxonomy" id="1181886"/>
    <lineage>
        <taxon>Bacteria</taxon>
        <taxon>Bacillati</taxon>
        <taxon>Actinomycetota</taxon>
        <taxon>Actinomycetes</taxon>
        <taxon>Pseudonocardiales</taxon>
        <taxon>Pseudonocardiaceae</taxon>
        <taxon>Saccharopolyspora</taxon>
    </lineage>
</organism>
<keyword evidence="1" id="KW-0472">Membrane</keyword>
<dbReference type="AlphaFoldDB" id="A0A561U891"/>
<dbReference type="Proteomes" id="UP000316184">
    <property type="component" value="Unassembled WGS sequence"/>
</dbReference>
<feature type="transmembrane region" description="Helical" evidence="1">
    <location>
        <begin position="113"/>
        <end position="135"/>
    </location>
</feature>
<keyword evidence="1" id="KW-1133">Transmembrane helix</keyword>
<evidence type="ECO:0000259" key="2">
    <source>
        <dbReference type="Pfam" id="PF03779"/>
    </source>
</evidence>
<dbReference type="RefSeq" id="WP_145738586.1">
    <property type="nucleotide sequence ID" value="NZ_VIWX01000002.1"/>
</dbReference>
<gene>
    <name evidence="3" type="ORF">FHU35_12583</name>
</gene>
<proteinExistence type="predicted"/>
<comment type="caution">
    <text evidence="3">The sequence shown here is derived from an EMBL/GenBank/DDBJ whole genome shotgun (WGS) entry which is preliminary data.</text>
</comment>
<name>A0A561U891_9PSEU</name>
<sequence>MSSSTPIAGHPDLTEMRSRYERASETPTAQVADGLVVLGGLFVALSPWITGFAATTPSLALNNLIIGLAAAALGLSFAAAYHRTHGIAWTCPALGVWTILAVFVMSGTAMTTSTVLCNIIGGAVLVLAGAATMAASRMSTSR</sequence>
<feature type="transmembrane region" description="Helical" evidence="1">
    <location>
        <begin position="87"/>
        <end position="107"/>
    </location>
</feature>
<feature type="transmembrane region" description="Helical" evidence="1">
    <location>
        <begin position="31"/>
        <end position="54"/>
    </location>
</feature>
<dbReference type="OrthoDB" id="3638638at2"/>
<reference evidence="3 4" key="1">
    <citation type="submission" date="2019-06" db="EMBL/GenBank/DDBJ databases">
        <title>Sequencing the genomes of 1000 actinobacteria strains.</title>
        <authorList>
            <person name="Klenk H.-P."/>
        </authorList>
    </citation>
    <scope>NUCLEOTIDE SEQUENCE [LARGE SCALE GENOMIC DNA]</scope>
    <source>
        <strain evidence="3 4">DSM 46699</strain>
    </source>
</reference>
<dbReference type="Pfam" id="PF03779">
    <property type="entry name" value="SPW"/>
    <property type="match status" value="1"/>
</dbReference>
<feature type="domain" description="SPW repeat-containing integral membrane" evidence="2">
    <location>
        <begin position="32"/>
        <end position="129"/>
    </location>
</feature>
<feature type="transmembrane region" description="Helical" evidence="1">
    <location>
        <begin position="60"/>
        <end position="80"/>
    </location>
</feature>
<evidence type="ECO:0000313" key="4">
    <source>
        <dbReference type="Proteomes" id="UP000316184"/>
    </source>
</evidence>
<keyword evidence="4" id="KW-1185">Reference proteome</keyword>
<protein>
    <submittedName>
        <fullName evidence="3">SPW repeat-containing protein</fullName>
    </submittedName>
</protein>
<evidence type="ECO:0000313" key="3">
    <source>
        <dbReference type="EMBL" id="TWF95586.1"/>
    </source>
</evidence>
<evidence type="ECO:0000256" key="1">
    <source>
        <dbReference type="SAM" id="Phobius"/>
    </source>
</evidence>
<accession>A0A561U891</accession>